<organism evidence="3 4">
    <name type="scientific">Paraburkholderia eburnea</name>
    <dbReference type="NCBI Taxonomy" id="1189126"/>
    <lineage>
        <taxon>Bacteria</taxon>
        <taxon>Pseudomonadati</taxon>
        <taxon>Pseudomonadota</taxon>
        <taxon>Betaproteobacteria</taxon>
        <taxon>Burkholderiales</taxon>
        <taxon>Burkholderiaceae</taxon>
        <taxon>Paraburkholderia</taxon>
    </lineage>
</organism>
<gene>
    <name evidence="3" type="ORF">B0G62_11397</name>
</gene>
<feature type="signal peptide" evidence="1">
    <location>
        <begin position="1"/>
        <end position="30"/>
    </location>
</feature>
<evidence type="ECO:0000256" key="1">
    <source>
        <dbReference type="SAM" id="SignalP"/>
    </source>
</evidence>
<dbReference type="InterPro" id="IPR022742">
    <property type="entry name" value="Hydrolase_4"/>
</dbReference>
<dbReference type="EMBL" id="PQGA01000013">
    <property type="protein sequence ID" value="POR48812.1"/>
    <property type="molecule type" value="Genomic_DNA"/>
</dbReference>
<dbReference type="Proteomes" id="UP000237381">
    <property type="component" value="Unassembled WGS sequence"/>
</dbReference>
<feature type="chain" id="PRO_5015702821" description="Serine aminopeptidase S33 domain-containing protein" evidence="1">
    <location>
        <begin position="31"/>
        <end position="279"/>
    </location>
</feature>
<accession>A0A2S4M281</accession>
<feature type="domain" description="Serine aminopeptidase S33" evidence="2">
    <location>
        <begin position="121"/>
        <end position="182"/>
    </location>
</feature>
<protein>
    <recommendedName>
        <fullName evidence="2">Serine aminopeptidase S33 domain-containing protein</fullName>
    </recommendedName>
</protein>
<evidence type="ECO:0000313" key="4">
    <source>
        <dbReference type="Proteomes" id="UP000237381"/>
    </source>
</evidence>
<keyword evidence="4" id="KW-1185">Reference proteome</keyword>
<dbReference type="AlphaFoldDB" id="A0A2S4M281"/>
<sequence length="279" mass="29675">MSGCRTNLNDTMKRLCCVLAASFMMANIHANPLDHGDLATFPTRDGVTQSVFISTPAPRPAWVIVLFGGTPGALHLGPNGATTLTGNFLVRSAQHWIDDGEAVVLVDTPSDHPEGVDDDFRHGKESFADTQTLVAKVRERFPEAKIALVGTSAGTVSVGNALERDPKIADAFVLTSPVTVSRKGDATVADLDVDGTQSRVLVVSNAGDQCPSSPADIAKRLANNRHYDFIEVNSSEGDRYGAGRCGGHSPHGFLGIEKEVLKAIQAWLKARPDTPPAPR</sequence>
<reference evidence="3 4" key="1">
    <citation type="submission" date="2018-01" db="EMBL/GenBank/DDBJ databases">
        <title>Genomic Encyclopedia of Type Strains, Phase III (KMG-III): the genomes of soil and plant-associated and newly described type strains.</title>
        <authorList>
            <person name="Whitman W."/>
        </authorList>
    </citation>
    <scope>NUCLEOTIDE SEQUENCE [LARGE SCALE GENOMIC DNA]</scope>
    <source>
        <strain evidence="3 4">JCM 18070</strain>
    </source>
</reference>
<evidence type="ECO:0000313" key="3">
    <source>
        <dbReference type="EMBL" id="POR48812.1"/>
    </source>
</evidence>
<evidence type="ECO:0000259" key="2">
    <source>
        <dbReference type="Pfam" id="PF12146"/>
    </source>
</evidence>
<proteinExistence type="predicted"/>
<dbReference type="Gene3D" id="3.40.50.1820">
    <property type="entry name" value="alpha/beta hydrolase"/>
    <property type="match status" value="1"/>
</dbReference>
<comment type="caution">
    <text evidence="3">The sequence shown here is derived from an EMBL/GenBank/DDBJ whole genome shotgun (WGS) entry which is preliminary data.</text>
</comment>
<name>A0A2S4M281_9BURK</name>
<dbReference type="Pfam" id="PF12146">
    <property type="entry name" value="Hydrolase_4"/>
    <property type="match status" value="1"/>
</dbReference>
<dbReference type="SUPFAM" id="SSF53474">
    <property type="entry name" value="alpha/beta-Hydrolases"/>
    <property type="match status" value="1"/>
</dbReference>
<keyword evidence="1" id="KW-0732">Signal</keyword>
<dbReference type="InterPro" id="IPR029058">
    <property type="entry name" value="AB_hydrolase_fold"/>
</dbReference>